<proteinExistence type="inferred from homology"/>
<dbReference type="Proteomes" id="UP000094236">
    <property type="component" value="Unassembled WGS sequence"/>
</dbReference>
<dbReference type="PANTHER" id="PTHR13395">
    <property type="entry name" value="SISTER CHROMATID COHESION PROTEIN DCC1-RELATED"/>
    <property type="match status" value="1"/>
</dbReference>
<dbReference type="InterPro" id="IPR019128">
    <property type="entry name" value="Dcc1"/>
</dbReference>
<dbReference type="EMBL" id="KV454013">
    <property type="protein sequence ID" value="ODV96300.1"/>
    <property type="molecule type" value="Genomic_DNA"/>
</dbReference>
<evidence type="ECO:0000256" key="1">
    <source>
        <dbReference type="ARBA" id="ARBA00007017"/>
    </source>
</evidence>
<dbReference type="GO" id="GO:0000785">
    <property type="term" value="C:chromatin"/>
    <property type="evidence" value="ECO:0007669"/>
    <property type="project" value="TreeGrafter"/>
</dbReference>
<comment type="similarity">
    <text evidence="1">Belongs to the DCC1 family.</text>
</comment>
<accession>A0A1E4TX20</accession>
<evidence type="ECO:0000313" key="3">
    <source>
        <dbReference type="EMBL" id="ODV96300.1"/>
    </source>
</evidence>
<dbReference type="GO" id="GO:0035753">
    <property type="term" value="P:maintenance of DNA trinucleotide repeats"/>
    <property type="evidence" value="ECO:0007669"/>
    <property type="project" value="EnsemblFungi"/>
</dbReference>
<dbReference type="GO" id="GO:0034398">
    <property type="term" value="P:telomere tethering at nuclear periphery"/>
    <property type="evidence" value="ECO:0007669"/>
    <property type="project" value="EnsemblFungi"/>
</dbReference>
<organism evidence="3 4">
    <name type="scientific">Pachysolen tannophilus NRRL Y-2460</name>
    <dbReference type="NCBI Taxonomy" id="669874"/>
    <lineage>
        <taxon>Eukaryota</taxon>
        <taxon>Fungi</taxon>
        <taxon>Dikarya</taxon>
        <taxon>Ascomycota</taxon>
        <taxon>Saccharomycotina</taxon>
        <taxon>Pichiomycetes</taxon>
        <taxon>Pachysolenaceae</taxon>
        <taxon>Pachysolen</taxon>
    </lineage>
</organism>
<dbReference type="Pfam" id="PF09724">
    <property type="entry name" value="Dcc1"/>
    <property type="match status" value="1"/>
</dbReference>
<keyword evidence="4" id="KW-1185">Reference proteome</keyword>
<dbReference type="STRING" id="669874.A0A1E4TX20"/>
<evidence type="ECO:0000313" key="4">
    <source>
        <dbReference type="Proteomes" id="UP000094236"/>
    </source>
</evidence>
<dbReference type="OrthoDB" id="276989at2759"/>
<evidence type="ECO:0008006" key="5">
    <source>
        <dbReference type="Google" id="ProtNLM"/>
    </source>
</evidence>
<dbReference type="GO" id="GO:0031390">
    <property type="term" value="C:Ctf18 RFC-like complex"/>
    <property type="evidence" value="ECO:0007669"/>
    <property type="project" value="EnsemblFungi"/>
</dbReference>
<dbReference type="AlphaFoldDB" id="A0A1E4TX20"/>
<dbReference type="PANTHER" id="PTHR13395:SF6">
    <property type="entry name" value="SISTER CHROMATID COHESION PROTEIN DCC1"/>
    <property type="match status" value="1"/>
</dbReference>
<reference evidence="4" key="1">
    <citation type="submission" date="2016-05" db="EMBL/GenBank/DDBJ databases">
        <title>Comparative genomics of biotechnologically important yeasts.</title>
        <authorList>
            <consortium name="DOE Joint Genome Institute"/>
            <person name="Riley R."/>
            <person name="Haridas S."/>
            <person name="Wolfe K.H."/>
            <person name="Lopes M.R."/>
            <person name="Hittinger C.T."/>
            <person name="Goker M."/>
            <person name="Salamov A."/>
            <person name="Wisecaver J."/>
            <person name="Long T.M."/>
            <person name="Aerts A.L."/>
            <person name="Barry K."/>
            <person name="Choi C."/>
            <person name="Clum A."/>
            <person name="Coughlan A.Y."/>
            <person name="Deshpande S."/>
            <person name="Douglass A.P."/>
            <person name="Hanson S.J."/>
            <person name="Klenk H.-P."/>
            <person name="Labutti K."/>
            <person name="Lapidus A."/>
            <person name="Lindquist E."/>
            <person name="Lipzen A."/>
            <person name="Meier-Kolthoff J.P."/>
            <person name="Ohm R.A."/>
            <person name="Otillar R.P."/>
            <person name="Pangilinan J."/>
            <person name="Peng Y."/>
            <person name="Rokas A."/>
            <person name="Rosa C.A."/>
            <person name="Scheuner C."/>
            <person name="Sibirny A.A."/>
            <person name="Slot J.C."/>
            <person name="Stielow J.B."/>
            <person name="Sun H."/>
            <person name="Kurtzman C.P."/>
            <person name="Blackwell M."/>
            <person name="Grigoriev I.V."/>
            <person name="Jeffries T.W."/>
        </authorList>
    </citation>
    <scope>NUCLEOTIDE SEQUENCE [LARGE SCALE GENOMIC DNA]</scope>
    <source>
        <strain evidence="4">NRRL Y-2460</strain>
    </source>
</reference>
<keyword evidence="2" id="KW-0235">DNA replication</keyword>
<evidence type="ECO:0000256" key="2">
    <source>
        <dbReference type="ARBA" id="ARBA00022705"/>
    </source>
</evidence>
<protein>
    <recommendedName>
        <fullName evidence="5">Sister chromatid cohesion protein DCC1</fullName>
    </recommendedName>
</protein>
<dbReference type="GO" id="GO:0034088">
    <property type="term" value="P:maintenance of mitotic sister chromatid cohesion"/>
    <property type="evidence" value="ECO:0007669"/>
    <property type="project" value="TreeGrafter"/>
</dbReference>
<dbReference type="GO" id="GO:0000775">
    <property type="term" value="C:chromosome, centromeric region"/>
    <property type="evidence" value="ECO:0007669"/>
    <property type="project" value="TreeGrafter"/>
</dbReference>
<name>A0A1E4TX20_PACTA</name>
<sequence>MKTMETYSYLVPDASYKLIELSPELLEVIKLQKSGISIKASSHDSLDLVLTTDTKTFQLREKKHSNTQLLIKEKNEKIIGFSSFGSALELNKTIGRINYSNVPIYNGNLSKFKERLLKNQSISISVDELILQSPISRGEFDNHWIELNGSEIENIAVILSSNFITEILTLLINIIIANDLNFNNLNLYKIFQIIEIEIENEIENITIDILETVLKKFSKNLQNPFKIDFLKISKWYGIEMLKLYSTNSIEIDEFCLNWKSSIPSSLTSIESISIDLNMLKGYYYKITGSTNKIKYLNKHSLPMDNTSRFKALFQLNKYWDLDEFEPFIIDLNEKNLKITSFIMKYARVQKQGNKTIISSR</sequence>
<gene>
    <name evidence="3" type="ORF">PACTADRAFT_49665</name>
</gene>
<dbReference type="GO" id="GO:0006260">
    <property type="term" value="P:DNA replication"/>
    <property type="evidence" value="ECO:0007669"/>
    <property type="project" value="UniProtKB-KW"/>
</dbReference>